<keyword evidence="3" id="KW-1185">Reference proteome</keyword>
<keyword evidence="1" id="KW-0812">Transmembrane</keyword>
<keyword evidence="1" id="KW-1133">Transmembrane helix</keyword>
<name>A0A1N7RLK7_9BURK</name>
<keyword evidence="1" id="KW-0472">Membrane</keyword>
<evidence type="ECO:0000313" key="2">
    <source>
        <dbReference type="EMBL" id="SIT35934.1"/>
    </source>
</evidence>
<accession>A0A1N7RLK7</accession>
<evidence type="ECO:0000256" key="1">
    <source>
        <dbReference type="SAM" id="Phobius"/>
    </source>
</evidence>
<gene>
    <name evidence="2" type="ORF">BN2476_70077</name>
</gene>
<dbReference type="Proteomes" id="UP000195569">
    <property type="component" value="Unassembled WGS sequence"/>
</dbReference>
<proteinExistence type="predicted"/>
<organism evidence="2 3">
    <name type="scientific">Paraburkholderia piptadeniae</name>
    <dbReference type="NCBI Taxonomy" id="1701573"/>
    <lineage>
        <taxon>Bacteria</taxon>
        <taxon>Pseudomonadati</taxon>
        <taxon>Pseudomonadota</taxon>
        <taxon>Betaproteobacteria</taxon>
        <taxon>Burkholderiales</taxon>
        <taxon>Burkholderiaceae</taxon>
        <taxon>Paraburkholderia</taxon>
    </lineage>
</organism>
<reference evidence="2" key="1">
    <citation type="submission" date="2016-12" db="EMBL/GenBank/DDBJ databases">
        <authorList>
            <person name="Moulin L."/>
        </authorList>
    </citation>
    <scope>NUCLEOTIDE SEQUENCE [LARGE SCALE GENOMIC DNA]</scope>
    <source>
        <strain evidence="2">STM 7183</strain>
    </source>
</reference>
<dbReference type="AlphaFoldDB" id="A0A1N7RLK7"/>
<protein>
    <submittedName>
        <fullName evidence="2">Uncharacterized protein</fullName>
    </submittedName>
</protein>
<sequence>MMGYTVVTFAVSLMIYAVALWLVP</sequence>
<feature type="transmembrane region" description="Helical" evidence="1">
    <location>
        <begin position="6"/>
        <end position="23"/>
    </location>
</feature>
<dbReference type="EMBL" id="CYGY02000007">
    <property type="protein sequence ID" value="SIT35934.1"/>
    <property type="molecule type" value="Genomic_DNA"/>
</dbReference>
<comment type="caution">
    <text evidence="2">The sequence shown here is derived from an EMBL/GenBank/DDBJ whole genome shotgun (WGS) entry which is preliminary data.</text>
</comment>
<evidence type="ECO:0000313" key="3">
    <source>
        <dbReference type="Proteomes" id="UP000195569"/>
    </source>
</evidence>